<proteinExistence type="predicted"/>
<gene>
    <name evidence="1" type="ORF">LCGC14_0349600</name>
</gene>
<evidence type="ECO:0000313" key="1">
    <source>
        <dbReference type="EMBL" id="KKN78428.1"/>
    </source>
</evidence>
<sequence>MYRPEGWEEKKWKDIPYNCPLISGEQVANVYEAGADAMLEGLREDCQKHITDKNGEWVLIMEDRSGCVVFIPWE</sequence>
<name>A0A0F9WJ19_9ZZZZ</name>
<dbReference type="AlphaFoldDB" id="A0A0F9WJ19"/>
<dbReference type="EMBL" id="LAZR01000262">
    <property type="protein sequence ID" value="KKN78428.1"/>
    <property type="molecule type" value="Genomic_DNA"/>
</dbReference>
<reference evidence="1" key="1">
    <citation type="journal article" date="2015" name="Nature">
        <title>Complex archaea that bridge the gap between prokaryotes and eukaryotes.</title>
        <authorList>
            <person name="Spang A."/>
            <person name="Saw J.H."/>
            <person name="Jorgensen S.L."/>
            <person name="Zaremba-Niedzwiedzka K."/>
            <person name="Martijn J."/>
            <person name="Lind A.E."/>
            <person name="van Eijk R."/>
            <person name="Schleper C."/>
            <person name="Guy L."/>
            <person name="Ettema T.J."/>
        </authorList>
    </citation>
    <scope>NUCLEOTIDE SEQUENCE</scope>
</reference>
<organism evidence="1">
    <name type="scientific">marine sediment metagenome</name>
    <dbReference type="NCBI Taxonomy" id="412755"/>
    <lineage>
        <taxon>unclassified sequences</taxon>
        <taxon>metagenomes</taxon>
        <taxon>ecological metagenomes</taxon>
    </lineage>
</organism>
<protein>
    <submittedName>
        <fullName evidence="1">Uncharacterized protein</fullName>
    </submittedName>
</protein>
<accession>A0A0F9WJ19</accession>
<comment type="caution">
    <text evidence="1">The sequence shown here is derived from an EMBL/GenBank/DDBJ whole genome shotgun (WGS) entry which is preliminary data.</text>
</comment>